<proteinExistence type="predicted"/>
<name>A0A3N4LGE0_9PEZI</name>
<dbReference type="AlphaFoldDB" id="A0A3N4LGE0"/>
<protein>
    <submittedName>
        <fullName evidence="2">Uncharacterized protein</fullName>
    </submittedName>
</protein>
<reference evidence="2 3" key="1">
    <citation type="journal article" date="2018" name="Nat. Ecol. Evol.">
        <title>Pezizomycetes genomes reveal the molecular basis of ectomycorrhizal truffle lifestyle.</title>
        <authorList>
            <person name="Murat C."/>
            <person name="Payen T."/>
            <person name="Noel B."/>
            <person name="Kuo A."/>
            <person name="Morin E."/>
            <person name="Chen J."/>
            <person name="Kohler A."/>
            <person name="Krizsan K."/>
            <person name="Balestrini R."/>
            <person name="Da Silva C."/>
            <person name="Montanini B."/>
            <person name="Hainaut M."/>
            <person name="Levati E."/>
            <person name="Barry K.W."/>
            <person name="Belfiori B."/>
            <person name="Cichocki N."/>
            <person name="Clum A."/>
            <person name="Dockter R.B."/>
            <person name="Fauchery L."/>
            <person name="Guy J."/>
            <person name="Iotti M."/>
            <person name="Le Tacon F."/>
            <person name="Lindquist E.A."/>
            <person name="Lipzen A."/>
            <person name="Malagnac F."/>
            <person name="Mello A."/>
            <person name="Molinier V."/>
            <person name="Miyauchi S."/>
            <person name="Poulain J."/>
            <person name="Riccioni C."/>
            <person name="Rubini A."/>
            <person name="Sitrit Y."/>
            <person name="Splivallo R."/>
            <person name="Traeger S."/>
            <person name="Wang M."/>
            <person name="Zifcakova L."/>
            <person name="Wipf D."/>
            <person name="Zambonelli A."/>
            <person name="Paolocci F."/>
            <person name="Nowrousian M."/>
            <person name="Ottonello S."/>
            <person name="Baldrian P."/>
            <person name="Spatafora J.W."/>
            <person name="Henrissat B."/>
            <person name="Nagy L.G."/>
            <person name="Aury J.M."/>
            <person name="Wincker P."/>
            <person name="Grigoriev I.V."/>
            <person name="Bonfante P."/>
            <person name="Martin F.M."/>
        </authorList>
    </citation>
    <scope>NUCLEOTIDE SEQUENCE [LARGE SCALE GENOMIC DNA]</scope>
    <source>
        <strain evidence="2 3">ATCC MYA-4762</strain>
    </source>
</reference>
<gene>
    <name evidence="2" type="ORF">L211DRAFT_840303</name>
</gene>
<evidence type="ECO:0000256" key="1">
    <source>
        <dbReference type="SAM" id="Phobius"/>
    </source>
</evidence>
<keyword evidence="1" id="KW-1133">Transmembrane helix</keyword>
<keyword evidence="1" id="KW-0812">Transmembrane</keyword>
<evidence type="ECO:0000313" key="2">
    <source>
        <dbReference type="EMBL" id="RPB21953.1"/>
    </source>
</evidence>
<dbReference type="InParanoid" id="A0A3N4LGE0"/>
<accession>A0A3N4LGE0</accession>
<dbReference type="Proteomes" id="UP000267821">
    <property type="component" value="Unassembled WGS sequence"/>
</dbReference>
<dbReference type="EMBL" id="ML121556">
    <property type="protein sequence ID" value="RPB21953.1"/>
    <property type="molecule type" value="Genomic_DNA"/>
</dbReference>
<sequence>MPFQVCFLASWVAIHFLIVFNTHVCVRGFGWVVMDYKLWVVSRALDLARVGKYELKPVVNVG</sequence>
<keyword evidence="3" id="KW-1185">Reference proteome</keyword>
<keyword evidence="1" id="KW-0472">Membrane</keyword>
<organism evidence="2 3">
    <name type="scientific">Terfezia boudieri ATCC MYA-4762</name>
    <dbReference type="NCBI Taxonomy" id="1051890"/>
    <lineage>
        <taxon>Eukaryota</taxon>
        <taxon>Fungi</taxon>
        <taxon>Dikarya</taxon>
        <taxon>Ascomycota</taxon>
        <taxon>Pezizomycotina</taxon>
        <taxon>Pezizomycetes</taxon>
        <taxon>Pezizales</taxon>
        <taxon>Pezizaceae</taxon>
        <taxon>Terfezia</taxon>
    </lineage>
</organism>
<feature type="transmembrane region" description="Helical" evidence="1">
    <location>
        <begin position="12"/>
        <end position="33"/>
    </location>
</feature>
<evidence type="ECO:0000313" key="3">
    <source>
        <dbReference type="Proteomes" id="UP000267821"/>
    </source>
</evidence>